<dbReference type="EMBL" id="ML179631">
    <property type="protein sequence ID" value="THU83980.1"/>
    <property type="molecule type" value="Genomic_DNA"/>
</dbReference>
<protein>
    <submittedName>
        <fullName evidence="2">Uncharacterized protein</fullName>
    </submittedName>
</protein>
<evidence type="ECO:0000313" key="3">
    <source>
        <dbReference type="Proteomes" id="UP000297245"/>
    </source>
</evidence>
<sequence length="65" mass="6944">MNLSKVPVKVIYGIYEEEEVCVRTPVPVIGQVCGLDTDFGVDVVERGGGDQGGTSRSRQPPVRGP</sequence>
<accession>A0A4S8L686</accession>
<proteinExistence type="predicted"/>
<gene>
    <name evidence="2" type="ORF">K435DRAFT_870775</name>
</gene>
<name>A0A4S8L686_DENBC</name>
<keyword evidence="3" id="KW-1185">Reference proteome</keyword>
<feature type="region of interest" description="Disordered" evidence="1">
    <location>
        <begin position="44"/>
        <end position="65"/>
    </location>
</feature>
<evidence type="ECO:0000256" key="1">
    <source>
        <dbReference type="SAM" id="MobiDB-lite"/>
    </source>
</evidence>
<organism evidence="2 3">
    <name type="scientific">Dendrothele bispora (strain CBS 962.96)</name>
    <dbReference type="NCBI Taxonomy" id="1314807"/>
    <lineage>
        <taxon>Eukaryota</taxon>
        <taxon>Fungi</taxon>
        <taxon>Dikarya</taxon>
        <taxon>Basidiomycota</taxon>
        <taxon>Agaricomycotina</taxon>
        <taxon>Agaricomycetes</taxon>
        <taxon>Agaricomycetidae</taxon>
        <taxon>Agaricales</taxon>
        <taxon>Agaricales incertae sedis</taxon>
        <taxon>Dendrothele</taxon>
    </lineage>
</organism>
<dbReference type="AlphaFoldDB" id="A0A4S8L686"/>
<evidence type="ECO:0000313" key="2">
    <source>
        <dbReference type="EMBL" id="THU83980.1"/>
    </source>
</evidence>
<dbReference type="Proteomes" id="UP000297245">
    <property type="component" value="Unassembled WGS sequence"/>
</dbReference>
<reference evidence="2 3" key="1">
    <citation type="journal article" date="2019" name="Nat. Ecol. Evol.">
        <title>Megaphylogeny resolves global patterns of mushroom evolution.</title>
        <authorList>
            <person name="Varga T."/>
            <person name="Krizsan K."/>
            <person name="Foldi C."/>
            <person name="Dima B."/>
            <person name="Sanchez-Garcia M."/>
            <person name="Sanchez-Ramirez S."/>
            <person name="Szollosi G.J."/>
            <person name="Szarkandi J.G."/>
            <person name="Papp V."/>
            <person name="Albert L."/>
            <person name="Andreopoulos W."/>
            <person name="Angelini C."/>
            <person name="Antonin V."/>
            <person name="Barry K.W."/>
            <person name="Bougher N.L."/>
            <person name="Buchanan P."/>
            <person name="Buyck B."/>
            <person name="Bense V."/>
            <person name="Catcheside P."/>
            <person name="Chovatia M."/>
            <person name="Cooper J."/>
            <person name="Damon W."/>
            <person name="Desjardin D."/>
            <person name="Finy P."/>
            <person name="Geml J."/>
            <person name="Haridas S."/>
            <person name="Hughes K."/>
            <person name="Justo A."/>
            <person name="Karasinski D."/>
            <person name="Kautmanova I."/>
            <person name="Kiss B."/>
            <person name="Kocsube S."/>
            <person name="Kotiranta H."/>
            <person name="LaButti K.M."/>
            <person name="Lechner B.E."/>
            <person name="Liimatainen K."/>
            <person name="Lipzen A."/>
            <person name="Lukacs Z."/>
            <person name="Mihaltcheva S."/>
            <person name="Morgado L.N."/>
            <person name="Niskanen T."/>
            <person name="Noordeloos M.E."/>
            <person name="Ohm R.A."/>
            <person name="Ortiz-Santana B."/>
            <person name="Ovrebo C."/>
            <person name="Racz N."/>
            <person name="Riley R."/>
            <person name="Savchenko A."/>
            <person name="Shiryaev A."/>
            <person name="Soop K."/>
            <person name="Spirin V."/>
            <person name="Szebenyi C."/>
            <person name="Tomsovsky M."/>
            <person name="Tulloss R.E."/>
            <person name="Uehling J."/>
            <person name="Grigoriev I.V."/>
            <person name="Vagvolgyi C."/>
            <person name="Papp T."/>
            <person name="Martin F.M."/>
            <person name="Miettinen O."/>
            <person name="Hibbett D.S."/>
            <person name="Nagy L.G."/>
        </authorList>
    </citation>
    <scope>NUCLEOTIDE SEQUENCE [LARGE SCALE GENOMIC DNA]</scope>
    <source>
        <strain evidence="2 3">CBS 962.96</strain>
    </source>
</reference>